<name>L0DCB5_SINAD</name>
<keyword evidence="1" id="KW-0175">Coiled coil</keyword>
<feature type="compositionally biased region" description="Polar residues" evidence="2">
    <location>
        <begin position="1231"/>
        <end position="1246"/>
    </location>
</feature>
<proteinExistence type="predicted"/>
<dbReference type="KEGG" id="saci:Sinac_2187"/>
<dbReference type="STRING" id="886293.Sinac_2187"/>
<feature type="region of interest" description="Disordered" evidence="2">
    <location>
        <begin position="253"/>
        <end position="287"/>
    </location>
</feature>
<keyword evidence="4" id="KW-1185">Reference proteome</keyword>
<dbReference type="Proteomes" id="UP000010798">
    <property type="component" value="Chromosome"/>
</dbReference>
<reference evidence="3 4" key="1">
    <citation type="submission" date="2012-02" db="EMBL/GenBank/DDBJ databases">
        <title>Complete sequence of chromosome of Singulisphaera acidiphila DSM 18658.</title>
        <authorList>
            <consortium name="US DOE Joint Genome Institute (JGI-PGF)"/>
            <person name="Lucas S."/>
            <person name="Copeland A."/>
            <person name="Lapidus A."/>
            <person name="Glavina del Rio T."/>
            <person name="Dalin E."/>
            <person name="Tice H."/>
            <person name="Bruce D."/>
            <person name="Goodwin L."/>
            <person name="Pitluck S."/>
            <person name="Peters L."/>
            <person name="Ovchinnikova G."/>
            <person name="Chertkov O."/>
            <person name="Kyrpides N."/>
            <person name="Mavromatis K."/>
            <person name="Ivanova N."/>
            <person name="Brettin T."/>
            <person name="Detter J.C."/>
            <person name="Han C."/>
            <person name="Larimer F."/>
            <person name="Land M."/>
            <person name="Hauser L."/>
            <person name="Markowitz V."/>
            <person name="Cheng J.-F."/>
            <person name="Hugenholtz P."/>
            <person name="Woyke T."/>
            <person name="Wu D."/>
            <person name="Tindall B."/>
            <person name="Pomrenke H."/>
            <person name="Brambilla E."/>
            <person name="Klenk H.-P."/>
            <person name="Eisen J.A."/>
        </authorList>
    </citation>
    <scope>NUCLEOTIDE SEQUENCE [LARGE SCALE GENOMIC DNA]</scope>
    <source>
        <strain evidence="4">ATCC BAA-1392 / DSM 18658 / VKM B-2454 / MOB10</strain>
    </source>
</reference>
<organism evidence="3 4">
    <name type="scientific">Singulisphaera acidiphila (strain ATCC BAA-1392 / DSM 18658 / VKM B-2454 / MOB10)</name>
    <dbReference type="NCBI Taxonomy" id="886293"/>
    <lineage>
        <taxon>Bacteria</taxon>
        <taxon>Pseudomonadati</taxon>
        <taxon>Planctomycetota</taxon>
        <taxon>Planctomycetia</taxon>
        <taxon>Isosphaerales</taxon>
        <taxon>Isosphaeraceae</taxon>
        <taxon>Singulisphaera</taxon>
    </lineage>
</organism>
<sequence>MLKYIQEKYKDNPVSVTKSFELLKDFRADLARKDGSLGLEPTVYVDQKRRYLDNLNAHRRINIGDDITDSAGYALYLVRMPVSITPGERTHHGYGADLAVTIEHEFTPDFLATTFRSLAINDLTDVLSPYIFESIRSGRVQALIDRKAALDRLNKLKEELKASTLRSLDDKISKDEIAQALLSDSQLLERLFKFKFAEIRIGKNEDLKTINKLANDIGLYVINGGKKQQFSSFDEFREAKNKALNPELFAAFAPYEASPPPPPELQGQDVRRPHASEKPANEDSPRKRLELLLDGMTTFILRDGLTQTGIAKRVIASRLRLLDAEFNAAVGRMIERELKKNPSFNSIELRNIQAFERTGQAVRQAVASFSDSEPVQNQPWPRSSLGGEVRKAVAVIAVDLVNDSLGASTYSSIAKQLVDTVLLDDARLLVDTLAPGKQSDLAKVLGDVSNANIAIEGLSSVLQAGPGADRGTQQYYPVAPNDLPEIFLESTLDHVAFAVDARLKNKVPRASDVRAYLKNMISIAYDTMARPPALKGEGLAPGLMGARDRDRSVVRAQNLVTSPLNEETNGLNSALETVAVGLANTELILRIHEAVSRRGFVPRPGKSPSDFSELVIDEHGVPIDPPGDLFALREELWNSLSRSYLNIRDTPLGHLCWAVAIEVGLLDARFKRDIARTLDAEGMPVPEPHSYILFHPCLPQQMDPDPRRIFEQYIKTRWKIITFALDPTTDEQNILDAFSLRRDLQLALSFAFSTGRLSFSQLNSFRRRLEQDAETIALNRTVTASAHGNDVFGWRFQPRYQNPPNQKTNFGVLASTLISGGPGPDYGTRKSKLETGQRELTAVVVIPSFLTRARFLTTGNWFKLTDPEHLVVPTRRMLEQGRQVGDLRGNLGLICDSHRYRPGDMRQIAAKVEQLEAMLPMQSRVVRLPYDESIAGFDLFVDGAEALVPRLFGYQGAWGITKGKTTSILVSGKNISIQETKVVAGGRPLQADDVDIISRSYLRLRIPGDVDSTDLKVSGPNNQKFVEVFLSTPNGISDRLLIPYDDGEKPSPPAPPTLDPRDSRLVVSYHWRQQGSSARYRLAPAATHQPRMIRIKVPKPTTPPATPDIREAIVTIDDGRGRGVQVTVSAAPSASGEFYTLDSNLLGNGVLQAMNQLYPTIRRGDLPAQLVGSVVLAKPTAALDASPQAVTGTLVVQLVESGTARSLNPTPFAKPTPVPPISNPTVPTPTQPASGASTPAPTNQPVTPIPSINNPGSNPQGQLQYSPSPAPGQAPSTPAVTREAEGHDSFKLPPLPTQLSPLPES</sequence>
<protein>
    <submittedName>
        <fullName evidence="3">Uncharacterized protein</fullName>
    </submittedName>
</protein>
<dbReference type="OrthoDB" id="212007at2"/>
<feature type="region of interest" description="Disordered" evidence="2">
    <location>
        <begin position="1205"/>
        <end position="1305"/>
    </location>
</feature>
<feature type="coiled-coil region" evidence="1">
    <location>
        <begin position="139"/>
        <end position="166"/>
    </location>
</feature>
<feature type="compositionally biased region" description="Basic and acidic residues" evidence="2">
    <location>
        <begin position="269"/>
        <end position="287"/>
    </location>
</feature>
<dbReference type="RefSeq" id="WP_015245671.1">
    <property type="nucleotide sequence ID" value="NC_019892.1"/>
</dbReference>
<feature type="compositionally biased region" description="Pro residues" evidence="2">
    <location>
        <begin position="1212"/>
        <end position="1230"/>
    </location>
</feature>
<dbReference type="eggNOG" id="COG3266">
    <property type="taxonomic scope" value="Bacteria"/>
</dbReference>
<feature type="compositionally biased region" description="Low complexity" evidence="2">
    <location>
        <begin position="1249"/>
        <end position="1259"/>
    </location>
</feature>
<evidence type="ECO:0000256" key="1">
    <source>
        <dbReference type="SAM" id="Coils"/>
    </source>
</evidence>
<gene>
    <name evidence="3" type="ordered locus">Sinac_2187</name>
</gene>
<dbReference type="EMBL" id="CP003364">
    <property type="protein sequence ID" value="AGA26510.1"/>
    <property type="molecule type" value="Genomic_DNA"/>
</dbReference>
<dbReference type="HOGENOM" id="CLU_261147_0_0_0"/>
<evidence type="ECO:0000313" key="4">
    <source>
        <dbReference type="Proteomes" id="UP000010798"/>
    </source>
</evidence>
<dbReference type="CDD" id="cd22541">
    <property type="entry name" value="SP5_N"/>
    <property type="match status" value="1"/>
</dbReference>
<evidence type="ECO:0000313" key="3">
    <source>
        <dbReference type="EMBL" id="AGA26510.1"/>
    </source>
</evidence>
<evidence type="ECO:0000256" key="2">
    <source>
        <dbReference type="SAM" id="MobiDB-lite"/>
    </source>
</evidence>
<accession>L0DCB5</accession>